<dbReference type="InterPro" id="IPR036188">
    <property type="entry name" value="FAD/NAD-bd_sf"/>
</dbReference>
<protein>
    <submittedName>
        <fullName evidence="6">FAD-dependent oxidoreductase</fullName>
    </submittedName>
</protein>
<evidence type="ECO:0000313" key="7">
    <source>
        <dbReference type="Proteomes" id="UP000430692"/>
    </source>
</evidence>
<dbReference type="AlphaFoldDB" id="A0A6I4VPY6"/>
<proteinExistence type="predicted"/>
<reference evidence="6 7" key="1">
    <citation type="submission" date="2019-12" db="EMBL/GenBank/DDBJ databases">
        <title>Whole-genome analyses of novel actinobacteria.</title>
        <authorList>
            <person name="Sahin N."/>
            <person name="Saygin H."/>
        </authorList>
    </citation>
    <scope>NUCLEOTIDE SEQUENCE [LARGE SCALE GENOMIC DNA]</scope>
    <source>
        <strain evidence="6 7">KC615</strain>
    </source>
</reference>
<keyword evidence="3" id="KW-0285">Flavoprotein</keyword>
<comment type="cofactor">
    <cofactor evidence="1">
        <name>FAD</name>
        <dbReference type="ChEBI" id="CHEBI:57692"/>
    </cofactor>
</comment>
<dbReference type="Proteomes" id="UP000430692">
    <property type="component" value="Unassembled WGS sequence"/>
</dbReference>
<dbReference type="PRINTS" id="PR00368">
    <property type="entry name" value="FADPNR"/>
</dbReference>
<dbReference type="InterPro" id="IPR050097">
    <property type="entry name" value="Ferredoxin-NADP_redctase_2"/>
</dbReference>
<dbReference type="InterPro" id="IPR023753">
    <property type="entry name" value="FAD/NAD-binding_dom"/>
</dbReference>
<dbReference type="EMBL" id="WUUL01000003">
    <property type="protein sequence ID" value="MXQ53133.1"/>
    <property type="molecule type" value="Genomic_DNA"/>
</dbReference>
<keyword evidence="4" id="KW-0560">Oxidoreductase</keyword>
<dbReference type="PRINTS" id="PR00469">
    <property type="entry name" value="PNDRDTASEII"/>
</dbReference>
<evidence type="ECO:0000256" key="1">
    <source>
        <dbReference type="ARBA" id="ARBA00001974"/>
    </source>
</evidence>
<dbReference type="PANTHER" id="PTHR48105">
    <property type="entry name" value="THIOREDOXIN REDUCTASE 1-RELATED-RELATED"/>
    <property type="match status" value="1"/>
</dbReference>
<dbReference type="GO" id="GO:0016491">
    <property type="term" value="F:oxidoreductase activity"/>
    <property type="evidence" value="ECO:0007669"/>
    <property type="project" value="UniProtKB-KW"/>
</dbReference>
<evidence type="ECO:0000259" key="5">
    <source>
        <dbReference type="Pfam" id="PF07992"/>
    </source>
</evidence>
<organism evidence="6 7">
    <name type="scientific">Shimazuella alba</name>
    <dbReference type="NCBI Taxonomy" id="2690964"/>
    <lineage>
        <taxon>Bacteria</taxon>
        <taxon>Bacillati</taxon>
        <taxon>Bacillota</taxon>
        <taxon>Bacilli</taxon>
        <taxon>Bacillales</taxon>
        <taxon>Thermoactinomycetaceae</taxon>
        <taxon>Shimazuella</taxon>
    </lineage>
</organism>
<sequence length="302" mass="33638">MEIFDCVIVGAGPAGLNASLVLGRARRNVALIDNGTNRNRVTQLSHGFVTRDGIKPEEFKDIALEELKNYPSVQFFQETVTQIQKRSDQTLFQVRTQDEKLYIAEKIILAAGLTEVHPSVPDLKTFYGKSIFSCPYCDGWELRDQPLIVVAEQEKGVHHMAKLVYNWSRDLVVATNGNQISAHLKNELEYRNIVVVTEPIKKLHGEDGYLQAVEFASELKMKRIGGFIVPEFHRPNSFAEQLGCEFKEKGVMVMDGLGRTTQKNVYSAGEFSQVSPSALILAAADGSNAAFAVNADITNERF</sequence>
<dbReference type="RefSeq" id="WP_160800498.1">
    <property type="nucleotide sequence ID" value="NZ_WUUL01000003.1"/>
</dbReference>
<keyword evidence="7" id="KW-1185">Reference proteome</keyword>
<evidence type="ECO:0000256" key="2">
    <source>
        <dbReference type="ARBA" id="ARBA00011738"/>
    </source>
</evidence>
<evidence type="ECO:0000313" key="6">
    <source>
        <dbReference type="EMBL" id="MXQ53133.1"/>
    </source>
</evidence>
<name>A0A6I4VPY6_9BACL</name>
<accession>A0A6I4VPY6</accession>
<evidence type="ECO:0000256" key="4">
    <source>
        <dbReference type="ARBA" id="ARBA00023002"/>
    </source>
</evidence>
<evidence type="ECO:0000256" key="3">
    <source>
        <dbReference type="ARBA" id="ARBA00022630"/>
    </source>
</evidence>
<dbReference type="Gene3D" id="3.50.50.60">
    <property type="entry name" value="FAD/NAD(P)-binding domain"/>
    <property type="match status" value="2"/>
</dbReference>
<comment type="caution">
    <text evidence="6">The sequence shown here is derived from an EMBL/GenBank/DDBJ whole genome shotgun (WGS) entry which is preliminary data.</text>
</comment>
<dbReference type="Pfam" id="PF07992">
    <property type="entry name" value="Pyr_redox_2"/>
    <property type="match status" value="1"/>
</dbReference>
<dbReference type="SUPFAM" id="SSF51905">
    <property type="entry name" value="FAD/NAD(P)-binding domain"/>
    <property type="match status" value="1"/>
</dbReference>
<comment type="subunit">
    <text evidence="2">Homodimer.</text>
</comment>
<gene>
    <name evidence="6" type="ORF">GSM42_05175</name>
</gene>
<feature type="domain" description="FAD/NAD(P)-binding" evidence="5">
    <location>
        <begin position="4"/>
        <end position="284"/>
    </location>
</feature>